<reference evidence="1" key="1">
    <citation type="journal article" date="2023" name="Nat. Commun.">
        <title>Diploid and tetraploid genomes of Acorus and the evolution of monocots.</title>
        <authorList>
            <person name="Ma L."/>
            <person name="Liu K.W."/>
            <person name="Li Z."/>
            <person name="Hsiao Y.Y."/>
            <person name="Qi Y."/>
            <person name="Fu T."/>
            <person name="Tang G.D."/>
            <person name="Zhang D."/>
            <person name="Sun W.H."/>
            <person name="Liu D.K."/>
            <person name="Li Y."/>
            <person name="Chen G.Z."/>
            <person name="Liu X.D."/>
            <person name="Liao X.Y."/>
            <person name="Jiang Y.T."/>
            <person name="Yu X."/>
            <person name="Hao Y."/>
            <person name="Huang J."/>
            <person name="Zhao X.W."/>
            <person name="Ke S."/>
            <person name="Chen Y.Y."/>
            <person name="Wu W.L."/>
            <person name="Hsu J.L."/>
            <person name="Lin Y.F."/>
            <person name="Huang M.D."/>
            <person name="Li C.Y."/>
            <person name="Huang L."/>
            <person name="Wang Z.W."/>
            <person name="Zhao X."/>
            <person name="Zhong W.Y."/>
            <person name="Peng D.H."/>
            <person name="Ahmad S."/>
            <person name="Lan S."/>
            <person name="Zhang J.S."/>
            <person name="Tsai W.C."/>
            <person name="Van de Peer Y."/>
            <person name="Liu Z.J."/>
        </authorList>
    </citation>
    <scope>NUCLEOTIDE SEQUENCE</scope>
    <source>
        <strain evidence="1">SCP</strain>
    </source>
</reference>
<reference evidence="1" key="2">
    <citation type="submission" date="2023-06" db="EMBL/GenBank/DDBJ databases">
        <authorList>
            <person name="Ma L."/>
            <person name="Liu K.-W."/>
            <person name="Li Z."/>
            <person name="Hsiao Y.-Y."/>
            <person name="Qi Y."/>
            <person name="Fu T."/>
            <person name="Tang G."/>
            <person name="Zhang D."/>
            <person name="Sun W.-H."/>
            <person name="Liu D.-K."/>
            <person name="Li Y."/>
            <person name="Chen G.-Z."/>
            <person name="Liu X.-D."/>
            <person name="Liao X.-Y."/>
            <person name="Jiang Y.-T."/>
            <person name="Yu X."/>
            <person name="Hao Y."/>
            <person name="Huang J."/>
            <person name="Zhao X.-W."/>
            <person name="Ke S."/>
            <person name="Chen Y.-Y."/>
            <person name="Wu W.-L."/>
            <person name="Hsu J.-L."/>
            <person name="Lin Y.-F."/>
            <person name="Huang M.-D."/>
            <person name="Li C.-Y."/>
            <person name="Huang L."/>
            <person name="Wang Z.-W."/>
            <person name="Zhao X."/>
            <person name="Zhong W.-Y."/>
            <person name="Peng D.-H."/>
            <person name="Ahmad S."/>
            <person name="Lan S."/>
            <person name="Zhang J.-S."/>
            <person name="Tsai W.-C."/>
            <person name="Van De Peer Y."/>
            <person name="Liu Z.-J."/>
        </authorList>
    </citation>
    <scope>NUCLEOTIDE SEQUENCE</scope>
    <source>
        <strain evidence="1">SCP</strain>
        <tissue evidence="1">Leaves</tissue>
    </source>
</reference>
<protein>
    <submittedName>
        <fullName evidence="1">Uncharacterized protein</fullName>
    </submittedName>
</protein>
<evidence type="ECO:0000313" key="2">
    <source>
        <dbReference type="Proteomes" id="UP001179952"/>
    </source>
</evidence>
<proteinExistence type="predicted"/>
<sequence>MVASFLQFALFDQMLESKIKSEGEDILKVSKPFELFEKLDLEELKQKYPYVKENEYMFVVENRFILFQLCKDIEIRHKLMQFLVKNEYEKFYKEGKGKWLGRHKQAELDQILSEIITYPNDSILRSRFETDPHLDCTIHRYLYLLRQGGDEIRSKEDRLTMVKDDRDAALFKHKKWYRNVVALGFSDDYPYYSDFVKEIAQYPDVRNEGFLRLNF</sequence>
<dbReference type="AlphaFoldDB" id="A0AAV9BET9"/>
<accession>A0AAV9BET9</accession>
<gene>
    <name evidence="1" type="ORF">QJS04_geneDACA001854</name>
</gene>
<keyword evidence="2" id="KW-1185">Reference proteome</keyword>
<dbReference type="Proteomes" id="UP001179952">
    <property type="component" value="Unassembled WGS sequence"/>
</dbReference>
<organism evidence="1 2">
    <name type="scientific">Acorus gramineus</name>
    <name type="common">Dwarf sweet flag</name>
    <dbReference type="NCBI Taxonomy" id="55184"/>
    <lineage>
        <taxon>Eukaryota</taxon>
        <taxon>Viridiplantae</taxon>
        <taxon>Streptophyta</taxon>
        <taxon>Embryophyta</taxon>
        <taxon>Tracheophyta</taxon>
        <taxon>Spermatophyta</taxon>
        <taxon>Magnoliopsida</taxon>
        <taxon>Liliopsida</taxon>
        <taxon>Acoraceae</taxon>
        <taxon>Acorus</taxon>
    </lineage>
</organism>
<comment type="caution">
    <text evidence="1">The sequence shown here is derived from an EMBL/GenBank/DDBJ whole genome shotgun (WGS) entry which is preliminary data.</text>
</comment>
<dbReference type="EMBL" id="JAUJYN010000003">
    <property type="protein sequence ID" value="KAK1274936.1"/>
    <property type="molecule type" value="Genomic_DNA"/>
</dbReference>
<evidence type="ECO:0000313" key="1">
    <source>
        <dbReference type="EMBL" id="KAK1274936.1"/>
    </source>
</evidence>
<name>A0AAV9BET9_ACOGR</name>